<keyword evidence="8 9" id="KW-0813">Transport</keyword>
<feature type="transmembrane region" description="Helical" evidence="8">
    <location>
        <begin position="467"/>
        <end position="487"/>
    </location>
</feature>
<feature type="transmembrane region" description="Helical" evidence="8">
    <location>
        <begin position="39"/>
        <end position="63"/>
    </location>
</feature>
<feature type="transmembrane region" description="Helical" evidence="8">
    <location>
        <begin position="342"/>
        <end position="363"/>
    </location>
</feature>
<keyword evidence="7 8" id="KW-0472">Membrane</keyword>
<dbReference type="GO" id="GO:0009252">
    <property type="term" value="P:peptidoglycan biosynthetic process"/>
    <property type="evidence" value="ECO:0007669"/>
    <property type="project" value="UniProtKB-UniRule"/>
</dbReference>
<evidence type="ECO:0000256" key="9">
    <source>
        <dbReference type="PIRNR" id="PIRNR002869"/>
    </source>
</evidence>
<comment type="pathway">
    <text evidence="8">Cell wall biogenesis; peptidoglycan biosynthesis.</text>
</comment>
<dbReference type="GO" id="GO:0071555">
    <property type="term" value="P:cell wall organization"/>
    <property type="evidence" value="ECO:0007669"/>
    <property type="project" value="UniProtKB-UniRule"/>
</dbReference>
<dbReference type="GO" id="GO:0008360">
    <property type="term" value="P:regulation of cell shape"/>
    <property type="evidence" value="ECO:0007669"/>
    <property type="project" value="UniProtKB-UniRule"/>
</dbReference>
<feature type="transmembrane region" description="Helical" evidence="8">
    <location>
        <begin position="303"/>
        <end position="322"/>
    </location>
</feature>
<evidence type="ECO:0000256" key="3">
    <source>
        <dbReference type="ARBA" id="ARBA00022692"/>
    </source>
</evidence>
<keyword evidence="6 8" id="KW-1133">Transmembrane helix</keyword>
<protein>
    <recommendedName>
        <fullName evidence="8">Probable lipid II flippase MurJ</fullName>
    </recommendedName>
</protein>
<feature type="transmembrane region" description="Helical" evidence="8">
    <location>
        <begin position="84"/>
        <end position="103"/>
    </location>
</feature>
<keyword evidence="11" id="KW-1185">Reference proteome</keyword>
<dbReference type="Proteomes" id="UP000298381">
    <property type="component" value="Unassembled WGS sequence"/>
</dbReference>
<organism evidence="10 11">
    <name type="scientific">Soehngenia longivitae</name>
    <dbReference type="NCBI Taxonomy" id="2562294"/>
    <lineage>
        <taxon>Bacteria</taxon>
        <taxon>Bacillati</taxon>
        <taxon>Bacillota</taxon>
        <taxon>Tissierellia</taxon>
        <taxon>Tissierellales</taxon>
        <taxon>Tissierellaceae</taxon>
        <taxon>Soehngenia</taxon>
    </lineage>
</organism>
<dbReference type="InterPro" id="IPR004268">
    <property type="entry name" value="MurJ"/>
</dbReference>
<evidence type="ECO:0000313" key="11">
    <source>
        <dbReference type="Proteomes" id="UP000298381"/>
    </source>
</evidence>
<dbReference type="HAMAP" id="MF_02078">
    <property type="entry name" value="MurJ_MviN"/>
    <property type="match status" value="1"/>
</dbReference>
<dbReference type="Pfam" id="PF03023">
    <property type="entry name" value="MurJ"/>
    <property type="match status" value="1"/>
</dbReference>
<feature type="transmembrane region" description="Helical" evidence="8">
    <location>
        <begin position="441"/>
        <end position="461"/>
    </location>
</feature>
<dbReference type="PANTHER" id="PTHR47019">
    <property type="entry name" value="LIPID II FLIPPASE MURJ"/>
    <property type="match status" value="1"/>
</dbReference>
<dbReference type="InterPro" id="IPR051050">
    <property type="entry name" value="Lipid_II_flippase_MurJ/MviN"/>
</dbReference>
<feature type="transmembrane region" description="Helical" evidence="8">
    <location>
        <begin position="180"/>
        <end position="201"/>
    </location>
</feature>
<evidence type="ECO:0000256" key="8">
    <source>
        <dbReference type="HAMAP-Rule" id="MF_02078"/>
    </source>
</evidence>
<dbReference type="NCBIfam" id="TIGR01695">
    <property type="entry name" value="murJ_mviN"/>
    <property type="match status" value="1"/>
</dbReference>
<dbReference type="UniPathway" id="UPA00219"/>
<dbReference type="OrthoDB" id="9804143at2"/>
<reference evidence="10 11" key="1">
    <citation type="submission" date="2019-03" db="EMBL/GenBank/DDBJ databases">
        <title>Draft genome sequence data and analysis of a Fermenting Bacterium, Soehngenia longevitae strain 1933PT, isolated from petroleum reservoir in Azerbaijan.</title>
        <authorList>
            <person name="Grouzdev D.S."/>
            <person name="Bidzhieva S.K."/>
            <person name="Sokolova D.S."/>
            <person name="Tourova T.P."/>
            <person name="Poltaraus A.B."/>
            <person name="Nazina T.N."/>
        </authorList>
    </citation>
    <scope>NUCLEOTIDE SEQUENCE [LARGE SCALE GENOMIC DNA]</scope>
    <source>
        <strain evidence="10 11">1933P</strain>
    </source>
</reference>
<dbReference type="GO" id="GO:0034204">
    <property type="term" value="P:lipid translocation"/>
    <property type="evidence" value="ECO:0007669"/>
    <property type="project" value="TreeGrafter"/>
</dbReference>
<gene>
    <name evidence="8 10" type="primary">murJ</name>
    <name evidence="10" type="ORF">E4100_02970</name>
</gene>
<evidence type="ECO:0000256" key="6">
    <source>
        <dbReference type="ARBA" id="ARBA00022989"/>
    </source>
</evidence>
<keyword evidence="4 8" id="KW-0133">Cell shape</keyword>
<name>A0A4Z0D8H1_9FIRM</name>
<sequence>MMKKTAIIIMIITVISKVFGFFRELVLSYFYGASAISDAYLISLTIPAVIFSFVGTGLSTGFIPMFSQIREKHGDSEANKFTSNIVNILLLISTVLVVVGLIFTEPIVKLFASGFKGQTLAMAIRFTKLSLVGIYFTGTTYIYSAYLQLNNRFLTPALIGVPYNIIIIIAIAISANQDPLFLILGSVLATASQLFILIPSIKRSGYRHKFSINFRDEHLKNLMFIALPVIVGVSVNQINTLVDRTIASGLVVGGISALNYANRLNGFVQGLIVTPVATVLYPSISKMAANDNIKGLKAAINEAINSISILIMPITVGAMLFAEPIVKLLFGRGAFDANAISLTTSALVFYSIGMIGFGLRDILSRAFYSQQDTKTPMINGSIAVIMNIVLNIILSRYMGIGGLALATSISAIFSTGLLFVNLRKKIGALGLKKTAITLAKLTFASIAMGVIAWFIYRILLIKTIEEIALIVAIIIGALAYFGIILTLKIDEVDNMIKLIKTRLKRMMK</sequence>
<dbReference type="GO" id="GO:0015648">
    <property type="term" value="F:lipid-linked peptidoglycan transporter activity"/>
    <property type="evidence" value="ECO:0007669"/>
    <property type="project" value="UniProtKB-UniRule"/>
</dbReference>
<dbReference type="PRINTS" id="PR01806">
    <property type="entry name" value="VIRFACTRMVIN"/>
</dbReference>
<keyword evidence="5 8" id="KW-0573">Peptidoglycan synthesis</keyword>
<dbReference type="PIRSF" id="PIRSF002869">
    <property type="entry name" value="MviN"/>
    <property type="match status" value="1"/>
</dbReference>
<keyword evidence="8 9" id="KW-0961">Cell wall biogenesis/degradation</keyword>
<comment type="function">
    <text evidence="8 9">Involved in peptidoglycan biosynthesis. Transports lipid-linked peptidoglycan precursors from the inner to the outer leaflet of the cytoplasmic membrane.</text>
</comment>
<feature type="transmembrane region" description="Helical" evidence="8">
    <location>
        <begin position="400"/>
        <end position="420"/>
    </location>
</feature>
<evidence type="ECO:0000256" key="4">
    <source>
        <dbReference type="ARBA" id="ARBA00022960"/>
    </source>
</evidence>
<evidence type="ECO:0000256" key="2">
    <source>
        <dbReference type="ARBA" id="ARBA00022475"/>
    </source>
</evidence>
<evidence type="ECO:0000256" key="7">
    <source>
        <dbReference type="ARBA" id="ARBA00023136"/>
    </source>
</evidence>
<comment type="similarity">
    <text evidence="8 9">Belongs to the MurJ/MviN family.</text>
</comment>
<feature type="transmembrane region" description="Helical" evidence="8">
    <location>
        <begin position="222"/>
        <end position="242"/>
    </location>
</feature>
<evidence type="ECO:0000256" key="1">
    <source>
        <dbReference type="ARBA" id="ARBA00004651"/>
    </source>
</evidence>
<comment type="caution">
    <text evidence="10">The sequence shown here is derived from an EMBL/GenBank/DDBJ whole genome shotgun (WGS) entry which is preliminary data.</text>
</comment>
<evidence type="ECO:0000313" key="10">
    <source>
        <dbReference type="EMBL" id="TFZ41214.1"/>
    </source>
</evidence>
<evidence type="ECO:0000256" key="5">
    <source>
        <dbReference type="ARBA" id="ARBA00022984"/>
    </source>
</evidence>
<feature type="transmembrane region" description="Helical" evidence="8">
    <location>
        <begin position="123"/>
        <end position="146"/>
    </location>
</feature>
<feature type="transmembrane region" description="Helical" evidence="8">
    <location>
        <begin position="375"/>
        <end position="394"/>
    </location>
</feature>
<accession>A0A4Z0D8H1</accession>
<dbReference type="CDD" id="cd13123">
    <property type="entry name" value="MATE_MurJ_like"/>
    <property type="match status" value="1"/>
</dbReference>
<dbReference type="GO" id="GO:0005886">
    <property type="term" value="C:plasma membrane"/>
    <property type="evidence" value="ECO:0007669"/>
    <property type="project" value="UniProtKB-SubCell"/>
</dbReference>
<dbReference type="PANTHER" id="PTHR47019:SF1">
    <property type="entry name" value="LIPID II FLIPPASE MURJ"/>
    <property type="match status" value="1"/>
</dbReference>
<keyword evidence="2 8" id="KW-1003">Cell membrane</keyword>
<keyword evidence="3 8" id="KW-0812">Transmembrane</keyword>
<feature type="transmembrane region" description="Helical" evidence="8">
    <location>
        <begin position="153"/>
        <end position="174"/>
    </location>
</feature>
<dbReference type="EMBL" id="SRIB01000003">
    <property type="protein sequence ID" value="TFZ41214.1"/>
    <property type="molecule type" value="Genomic_DNA"/>
</dbReference>
<proteinExistence type="inferred from homology"/>
<comment type="subcellular location">
    <subcellularLocation>
        <location evidence="1 8">Cell membrane</location>
        <topology evidence="1 8">Multi-pass membrane protein</topology>
    </subcellularLocation>
</comment>
<dbReference type="AlphaFoldDB" id="A0A4Z0D8H1"/>
<feature type="transmembrane region" description="Helical" evidence="8">
    <location>
        <begin position="262"/>
        <end position="282"/>
    </location>
</feature>